<evidence type="ECO:0000259" key="7">
    <source>
        <dbReference type="Pfam" id="PF05460"/>
    </source>
</evidence>
<evidence type="ECO:0000256" key="1">
    <source>
        <dbReference type="ARBA" id="ARBA00004123"/>
    </source>
</evidence>
<feature type="domain" description="ORC6 first cyclin-like" evidence="7">
    <location>
        <begin position="9"/>
        <end position="93"/>
    </location>
</feature>
<comment type="caution">
    <text evidence="8">The sequence shown here is derived from an EMBL/GenBank/DDBJ whole genome shotgun (WGS) entry which is preliminary data.</text>
</comment>
<organism evidence="8 9">
    <name type="scientific">Saccharata proteae CBS 121410</name>
    <dbReference type="NCBI Taxonomy" id="1314787"/>
    <lineage>
        <taxon>Eukaryota</taxon>
        <taxon>Fungi</taxon>
        <taxon>Dikarya</taxon>
        <taxon>Ascomycota</taxon>
        <taxon>Pezizomycotina</taxon>
        <taxon>Dothideomycetes</taxon>
        <taxon>Dothideomycetes incertae sedis</taxon>
        <taxon>Botryosphaeriales</taxon>
        <taxon>Saccharataceae</taxon>
        <taxon>Saccharata</taxon>
    </lineage>
</organism>
<dbReference type="OrthoDB" id="5367324at2759"/>
<evidence type="ECO:0000313" key="8">
    <source>
        <dbReference type="EMBL" id="KAF2085130.1"/>
    </source>
</evidence>
<evidence type="ECO:0000256" key="2">
    <source>
        <dbReference type="ARBA" id="ARBA00010840"/>
    </source>
</evidence>
<dbReference type="GO" id="GO:0006260">
    <property type="term" value="P:DNA replication"/>
    <property type="evidence" value="ECO:0007669"/>
    <property type="project" value="UniProtKB-KW"/>
</dbReference>
<sequence length="394" mass="42627">MSRPVEQALTALIPSLNGPLPQELVNTATALVAQSRSRASTLKSEEEIARVYACAHLACERSKQSLNLPQIVPRPPIPPRLYKKVYSYLDGALAVGIPKTPTKRTRDDDAPASTPRRGTATSSAGTPLKTTPRRTATPKRNGAAVGDEEAPSWTMPTIRKVCKALEAAAAPPHVYAGVCSVLKAQNSNNTPTVGSRTRTRRGTTSSTSTSSDTISETQIPALAAAILFFVILRLTGQETTAEEQGERLEKAVNTLQGCEACQDQTPDEIEKAIDHFMTLAPPWLEMEWFQNIPAGSGLDINSSNHVAEEEDDGVEGSPTPRKPKSSNATTARKRAKVSDNDGSSILKGGVGTMMQAKLDYLSEERRQDYLDWKERILARIEQIEQGQVPEISAS</sequence>
<feature type="region of interest" description="Disordered" evidence="6">
    <location>
        <begin position="300"/>
        <end position="348"/>
    </location>
</feature>
<evidence type="ECO:0000313" key="9">
    <source>
        <dbReference type="Proteomes" id="UP000799776"/>
    </source>
</evidence>
<evidence type="ECO:0000256" key="4">
    <source>
        <dbReference type="ARBA" id="ARBA00023125"/>
    </source>
</evidence>
<evidence type="ECO:0000256" key="3">
    <source>
        <dbReference type="ARBA" id="ARBA00022705"/>
    </source>
</evidence>
<keyword evidence="9" id="KW-1185">Reference proteome</keyword>
<keyword evidence="4" id="KW-0238">DNA-binding</keyword>
<comment type="similarity">
    <text evidence="2">Belongs to the ORC6 family.</text>
</comment>
<gene>
    <name evidence="8" type="ORF">K490DRAFT_68016</name>
</gene>
<proteinExistence type="inferred from homology"/>
<dbReference type="GO" id="GO:0005664">
    <property type="term" value="C:nuclear origin of replication recognition complex"/>
    <property type="evidence" value="ECO:0007669"/>
    <property type="project" value="InterPro"/>
</dbReference>
<dbReference type="Proteomes" id="UP000799776">
    <property type="component" value="Unassembled WGS sequence"/>
</dbReference>
<accession>A0A9P4HTR2</accession>
<dbReference type="InterPro" id="IPR008721">
    <property type="entry name" value="ORC6_cyclin_first"/>
</dbReference>
<name>A0A9P4HTR2_9PEZI</name>
<keyword evidence="3" id="KW-0235">DNA replication</keyword>
<dbReference type="EMBL" id="ML978733">
    <property type="protein sequence ID" value="KAF2085130.1"/>
    <property type="molecule type" value="Genomic_DNA"/>
</dbReference>
<feature type="compositionally biased region" description="Low complexity" evidence="6">
    <location>
        <begin position="126"/>
        <end position="140"/>
    </location>
</feature>
<feature type="region of interest" description="Disordered" evidence="6">
    <location>
        <begin position="186"/>
        <end position="214"/>
    </location>
</feature>
<comment type="subcellular location">
    <subcellularLocation>
        <location evidence="1">Nucleus</location>
    </subcellularLocation>
</comment>
<evidence type="ECO:0000256" key="5">
    <source>
        <dbReference type="ARBA" id="ARBA00023242"/>
    </source>
</evidence>
<feature type="region of interest" description="Disordered" evidence="6">
    <location>
        <begin position="98"/>
        <end position="149"/>
    </location>
</feature>
<keyword evidence="5" id="KW-0539">Nucleus</keyword>
<protein>
    <recommendedName>
        <fullName evidence="7">ORC6 first cyclin-like domain-containing protein</fullName>
    </recommendedName>
</protein>
<feature type="compositionally biased region" description="Low complexity" evidence="6">
    <location>
        <begin position="202"/>
        <end position="211"/>
    </location>
</feature>
<reference evidence="8" key="1">
    <citation type="journal article" date="2020" name="Stud. Mycol.">
        <title>101 Dothideomycetes genomes: a test case for predicting lifestyles and emergence of pathogens.</title>
        <authorList>
            <person name="Haridas S."/>
            <person name="Albert R."/>
            <person name="Binder M."/>
            <person name="Bloem J."/>
            <person name="Labutti K."/>
            <person name="Salamov A."/>
            <person name="Andreopoulos B."/>
            <person name="Baker S."/>
            <person name="Barry K."/>
            <person name="Bills G."/>
            <person name="Bluhm B."/>
            <person name="Cannon C."/>
            <person name="Castanera R."/>
            <person name="Culley D."/>
            <person name="Daum C."/>
            <person name="Ezra D."/>
            <person name="Gonzalez J."/>
            <person name="Henrissat B."/>
            <person name="Kuo A."/>
            <person name="Liang C."/>
            <person name="Lipzen A."/>
            <person name="Lutzoni F."/>
            <person name="Magnuson J."/>
            <person name="Mondo S."/>
            <person name="Nolan M."/>
            <person name="Ohm R."/>
            <person name="Pangilinan J."/>
            <person name="Park H.-J."/>
            <person name="Ramirez L."/>
            <person name="Alfaro M."/>
            <person name="Sun H."/>
            <person name="Tritt A."/>
            <person name="Yoshinaga Y."/>
            <person name="Zwiers L.-H."/>
            <person name="Turgeon B."/>
            <person name="Goodwin S."/>
            <person name="Spatafora J."/>
            <person name="Crous P."/>
            <person name="Grigoriev I."/>
        </authorList>
    </citation>
    <scope>NUCLEOTIDE SEQUENCE</scope>
    <source>
        <strain evidence="8">CBS 121410</strain>
    </source>
</reference>
<evidence type="ECO:0000256" key="6">
    <source>
        <dbReference type="SAM" id="MobiDB-lite"/>
    </source>
</evidence>
<dbReference type="AlphaFoldDB" id="A0A9P4HTR2"/>
<dbReference type="GO" id="GO:0003677">
    <property type="term" value="F:DNA binding"/>
    <property type="evidence" value="ECO:0007669"/>
    <property type="project" value="UniProtKB-KW"/>
</dbReference>
<dbReference type="Pfam" id="PF05460">
    <property type="entry name" value="ORC6"/>
    <property type="match status" value="1"/>
</dbReference>